<keyword evidence="1" id="KW-0812">Transmembrane</keyword>
<reference evidence="2 3" key="1">
    <citation type="submission" date="2019-10" db="EMBL/GenBank/DDBJ databases">
        <title>Actinomadura rubteroloni sp. nov. and Actinomadura macrotermitis sp. nov., isolated from the gut of fungus growing-termite Macrotermes natalensis.</title>
        <authorList>
            <person name="Benndorf R."/>
            <person name="Martin K."/>
            <person name="Kuefner M."/>
            <person name="De Beer W."/>
            <person name="Kaster A.-K."/>
            <person name="Vollmers J."/>
            <person name="Poulsen M."/>
            <person name="Beemelmanns C."/>
        </authorList>
    </citation>
    <scope>NUCLEOTIDE SEQUENCE [LARGE SCALE GENOMIC DNA]</scope>
    <source>
        <strain evidence="2 3">RB68</strain>
    </source>
</reference>
<evidence type="ECO:0000256" key="1">
    <source>
        <dbReference type="SAM" id="Phobius"/>
    </source>
</evidence>
<feature type="transmembrane region" description="Helical" evidence="1">
    <location>
        <begin position="251"/>
        <end position="270"/>
    </location>
</feature>
<accession>A0A7K0C4R5</accession>
<organism evidence="2 3">
    <name type="scientific">Actinomadura macrotermitis</name>
    <dbReference type="NCBI Taxonomy" id="2585200"/>
    <lineage>
        <taxon>Bacteria</taxon>
        <taxon>Bacillati</taxon>
        <taxon>Actinomycetota</taxon>
        <taxon>Actinomycetes</taxon>
        <taxon>Streptosporangiales</taxon>
        <taxon>Thermomonosporaceae</taxon>
        <taxon>Actinomadura</taxon>
    </lineage>
</organism>
<protein>
    <submittedName>
        <fullName evidence="2">Uncharacterized protein</fullName>
    </submittedName>
</protein>
<dbReference type="RefSeq" id="WP_153538753.1">
    <property type="nucleotide sequence ID" value="NZ_WEGH01000004.1"/>
</dbReference>
<dbReference type="Proteomes" id="UP000487268">
    <property type="component" value="Unassembled WGS sequence"/>
</dbReference>
<keyword evidence="1" id="KW-1133">Transmembrane helix</keyword>
<feature type="transmembrane region" description="Helical" evidence="1">
    <location>
        <begin position="22"/>
        <end position="49"/>
    </location>
</feature>
<evidence type="ECO:0000313" key="3">
    <source>
        <dbReference type="Proteomes" id="UP000487268"/>
    </source>
</evidence>
<proteinExistence type="predicted"/>
<evidence type="ECO:0000313" key="2">
    <source>
        <dbReference type="EMBL" id="MQY08112.1"/>
    </source>
</evidence>
<gene>
    <name evidence="2" type="ORF">ACRB68_62180</name>
</gene>
<sequence length="478" mass="51122">MATDLEIPVPAPLSEGRWPTPVWLRALTAVAVVAALLFGASVAAGVIGLRAGVRGIARDAAPQAALTADLHVRLTAMDARLADALRIGRTPGRAGALTAFEPGRASALTAFEQARDAATADLRQISAATGGADARAAVQTALDGLVRYQAAAAQALLLSEQAGHGAGKAPEPVLDRFRQATDLLHVTMLPAVDRLTAINADRVEKARRDGSHAAERAFGLAVLFGLPLCGTLIAVQLLLYRRQHRMLNPAVLPASLLAFVLTVSALQVTGGENERLRSAKEDAFDSVLVLGRARALAHAAADDESRFLLDPKRRDQYLTEFTDDSQALAWIDADSMSDYRWRLDGELRFYRSSDRTKLGGSLGTALRNVTYPGEHERATGALAALIAYHQGLQETRDLVVEGKRDEAVRLDDADAQEKFAALDRELTGWLELNRGRLDGSLAAADRSLGGWTWPPPAGAVLIAGLLLLGVRPRLAEYR</sequence>
<feature type="transmembrane region" description="Helical" evidence="1">
    <location>
        <begin position="217"/>
        <end position="239"/>
    </location>
</feature>
<dbReference type="AlphaFoldDB" id="A0A7K0C4R5"/>
<keyword evidence="1" id="KW-0472">Membrane</keyword>
<keyword evidence="3" id="KW-1185">Reference proteome</keyword>
<dbReference type="OrthoDB" id="569023at2"/>
<name>A0A7K0C4R5_9ACTN</name>
<dbReference type="EMBL" id="WEGH01000004">
    <property type="protein sequence ID" value="MQY08112.1"/>
    <property type="molecule type" value="Genomic_DNA"/>
</dbReference>
<comment type="caution">
    <text evidence="2">The sequence shown here is derived from an EMBL/GenBank/DDBJ whole genome shotgun (WGS) entry which is preliminary data.</text>
</comment>